<keyword evidence="4" id="KW-1185">Reference proteome</keyword>
<keyword evidence="2" id="KW-1133">Transmembrane helix</keyword>
<sequence>MTPPLHGGEQSSEDGGRPLPPGESLYTPGAGPLRRAVERRSAVPLVWLHRAPRWFSPLMLGVLFITGLLAPGVAGALCLAPVALFLAWLAYLAWPGMDPRRRVPRVLVVVVITVLAVARFLGF</sequence>
<accession>A0ABU2M418</accession>
<name>A0ABU2M418_9ACTN</name>
<evidence type="ECO:0000256" key="1">
    <source>
        <dbReference type="SAM" id="MobiDB-lite"/>
    </source>
</evidence>
<keyword evidence="2" id="KW-0812">Transmembrane</keyword>
<feature type="transmembrane region" description="Helical" evidence="2">
    <location>
        <begin position="103"/>
        <end position="122"/>
    </location>
</feature>
<reference evidence="4" key="1">
    <citation type="submission" date="2023-07" db="EMBL/GenBank/DDBJ databases">
        <title>30 novel species of actinomycetes from the DSMZ collection.</title>
        <authorList>
            <person name="Nouioui I."/>
        </authorList>
    </citation>
    <scope>NUCLEOTIDE SEQUENCE [LARGE SCALE GENOMIC DNA]</scope>
    <source>
        <strain evidence="4">DSM 44743</strain>
    </source>
</reference>
<dbReference type="RefSeq" id="WP_311510167.1">
    <property type="nucleotide sequence ID" value="NZ_JAVREP010000001.1"/>
</dbReference>
<evidence type="ECO:0000313" key="4">
    <source>
        <dbReference type="Proteomes" id="UP001183390"/>
    </source>
</evidence>
<gene>
    <name evidence="3" type="ORF">RM479_03075</name>
</gene>
<evidence type="ECO:0000313" key="3">
    <source>
        <dbReference type="EMBL" id="MDT0327385.1"/>
    </source>
</evidence>
<comment type="caution">
    <text evidence="3">The sequence shown here is derived from an EMBL/GenBank/DDBJ whole genome shotgun (WGS) entry which is preliminary data.</text>
</comment>
<dbReference type="EMBL" id="JAVREP010000001">
    <property type="protein sequence ID" value="MDT0327385.1"/>
    <property type="molecule type" value="Genomic_DNA"/>
</dbReference>
<dbReference type="Pfam" id="PF20444">
    <property type="entry name" value="DUF6703"/>
    <property type="match status" value="1"/>
</dbReference>
<proteinExistence type="predicted"/>
<evidence type="ECO:0000256" key="2">
    <source>
        <dbReference type="SAM" id="Phobius"/>
    </source>
</evidence>
<feature type="region of interest" description="Disordered" evidence="1">
    <location>
        <begin position="1"/>
        <end position="30"/>
    </location>
</feature>
<feature type="transmembrane region" description="Helical" evidence="2">
    <location>
        <begin position="58"/>
        <end position="91"/>
    </location>
</feature>
<protein>
    <submittedName>
        <fullName evidence="3">DUF6703 family protein</fullName>
    </submittedName>
</protein>
<dbReference type="Proteomes" id="UP001183390">
    <property type="component" value="Unassembled WGS sequence"/>
</dbReference>
<keyword evidence="2" id="KW-0472">Membrane</keyword>
<dbReference type="InterPro" id="IPR046549">
    <property type="entry name" value="DUF6703"/>
</dbReference>
<organism evidence="3 4">
    <name type="scientific">Nocardiopsis lambiniae</name>
    <dbReference type="NCBI Taxonomy" id="3075539"/>
    <lineage>
        <taxon>Bacteria</taxon>
        <taxon>Bacillati</taxon>
        <taxon>Actinomycetota</taxon>
        <taxon>Actinomycetes</taxon>
        <taxon>Streptosporangiales</taxon>
        <taxon>Nocardiopsidaceae</taxon>
        <taxon>Nocardiopsis</taxon>
    </lineage>
</organism>